<sequence>MGADIDGVIETRESGGGWETEADLLDFELGRERDAWEFLFGFGGGVGVERPLFDRRGLPDDVSKPVVETGREEWQHSHSYALWAEVAAVDWDVPVGNCPDYTRVGVWRPGPGGELALDDVVPVPIEVLDAAEELFDEDLMPSEWPPGGEVRLNGAVYRPVILTPRMFAPPDGSWGPVWTAMRELAVVYGGENVRLVVWFG</sequence>
<organism evidence="1 2">
    <name type="scientific">Streptomyces chattanoogensis</name>
    <dbReference type="NCBI Taxonomy" id="66876"/>
    <lineage>
        <taxon>Bacteria</taxon>
        <taxon>Bacillati</taxon>
        <taxon>Actinomycetota</taxon>
        <taxon>Actinomycetes</taxon>
        <taxon>Kitasatosporales</taxon>
        <taxon>Streptomycetaceae</taxon>
        <taxon>Streptomyces</taxon>
    </lineage>
</organism>
<dbReference type="RefSeq" id="WP_053923669.1">
    <property type="nucleotide sequence ID" value="NZ_LGKG01000101.1"/>
</dbReference>
<comment type="caution">
    <text evidence="1">The sequence shown here is derived from an EMBL/GenBank/DDBJ whole genome shotgun (WGS) entry which is preliminary data.</text>
</comment>
<evidence type="ECO:0000313" key="1">
    <source>
        <dbReference type="EMBL" id="KPC64274.1"/>
    </source>
</evidence>
<dbReference type="AlphaFoldDB" id="A0A0N1JYN7"/>
<dbReference type="EMBL" id="LGKG01000101">
    <property type="protein sequence ID" value="KPC64274.1"/>
    <property type="molecule type" value="Genomic_DNA"/>
</dbReference>
<evidence type="ECO:0000313" key="2">
    <source>
        <dbReference type="Proteomes" id="UP000037982"/>
    </source>
</evidence>
<proteinExistence type="predicted"/>
<accession>A0A0N1JYN7</accession>
<protein>
    <submittedName>
        <fullName evidence="1">Uncharacterized protein</fullName>
    </submittedName>
</protein>
<reference evidence="2" key="1">
    <citation type="submission" date="2015-07" db="EMBL/GenBank/DDBJ databases">
        <authorList>
            <person name="Ju K.-S."/>
            <person name="Doroghazi J.R."/>
            <person name="Metcalf W.W."/>
        </authorList>
    </citation>
    <scope>NUCLEOTIDE SEQUENCE [LARGE SCALE GENOMIC DNA]</scope>
    <source>
        <strain evidence="2">NRRL ISP-5002</strain>
    </source>
</reference>
<dbReference type="PATRIC" id="fig|66876.3.peg.2655"/>
<name>A0A0N1JYN7_9ACTN</name>
<gene>
    <name evidence="1" type="ORF">ADL29_12145</name>
</gene>
<dbReference type="Proteomes" id="UP000037982">
    <property type="component" value="Unassembled WGS sequence"/>
</dbReference>
<keyword evidence="2" id="KW-1185">Reference proteome</keyword>